<dbReference type="GO" id="GO:0005886">
    <property type="term" value="C:plasma membrane"/>
    <property type="evidence" value="ECO:0007669"/>
    <property type="project" value="UniProtKB-SubCell"/>
</dbReference>
<dbReference type="GO" id="GO:0140359">
    <property type="term" value="F:ABC-type transporter activity"/>
    <property type="evidence" value="ECO:0007669"/>
    <property type="project" value="InterPro"/>
</dbReference>
<sequence>MKKIIKKCKKYQFLFEELVKRDFKQKYKRSILGMGWSILSPLFTLLVMYVIFSNLFGHKMEHYVTYLFSGQLVLSYYKESTKNGMTSLVNNSKIFTKINVPKYMFLLSKNVSALVNFGLTLVVYFIFCAFDGIAFHPRQFLLVFPILCILGLNIGVGLILSAMFVFFRDIRYLYDIVLTLLTYVSAVFYSVDKFSALGQRLFLLNPVYVYIKYFRVIMIDGLVPSLEYHLLCLFYAGISLLIGGLIYKKNNHAFLYYL</sequence>
<keyword evidence="5" id="KW-0997">Cell inner membrane</keyword>
<evidence type="ECO:0000313" key="11">
    <source>
        <dbReference type="EMBL" id="SES02065.1"/>
    </source>
</evidence>
<name>A0A1H9TXU5_BUTFI</name>
<feature type="transmembrane region" description="Helical" evidence="9">
    <location>
        <begin position="111"/>
        <end position="130"/>
    </location>
</feature>
<accession>A0A1H9TXU5</accession>
<feature type="transmembrane region" description="Helical" evidence="9">
    <location>
        <begin position="203"/>
        <end position="222"/>
    </location>
</feature>
<protein>
    <recommendedName>
        <fullName evidence="9">Transport permease protein</fullName>
    </recommendedName>
</protein>
<gene>
    <name evidence="11" type="ORF">SAMN04487884_11675</name>
</gene>
<keyword evidence="7 9" id="KW-1133">Transmembrane helix</keyword>
<dbReference type="Proteomes" id="UP000182584">
    <property type="component" value="Unassembled WGS sequence"/>
</dbReference>
<feature type="transmembrane region" description="Helical" evidence="9">
    <location>
        <begin position="31"/>
        <end position="52"/>
    </location>
</feature>
<dbReference type="AlphaFoldDB" id="A0A1H9TXU5"/>
<evidence type="ECO:0000256" key="2">
    <source>
        <dbReference type="ARBA" id="ARBA00007783"/>
    </source>
</evidence>
<evidence type="ECO:0000259" key="10">
    <source>
        <dbReference type="PROSITE" id="PS51012"/>
    </source>
</evidence>
<feature type="transmembrane region" description="Helical" evidence="9">
    <location>
        <begin position="142"/>
        <end position="166"/>
    </location>
</feature>
<evidence type="ECO:0000256" key="4">
    <source>
        <dbReference type="ARBA" id="ARBA00022475"/>
    </source>
</evidence>
<dbReference type="PANTHER" id="PTHR30413:SF8">
    <property type="entry name" value="TRANSPORT PERMEASE PROTEIN"/>
    <property type="match status" value="1"/>
</dbReference>
<evidence type="ECO:0000256" key="6">
    <source>
        <dbReference type="ARBA" id="ARBA00022692"/>
    </source>
</evidence>
<comment type="subcellular location">
    <subcellularLocation>
        <location evidence="1">Cell inner membrane</location>
        <topology evidence="1">Multi-pass membrane protein</topology>
    </subcellularLocation>
    <subcellularLocation>
        <location evidence="9">Cell membrane</location>
        <topology evidence="9">Multi-pass membrane protein</topology>
    </subcellularLocation>
</comment>
<dbReference type="PANTHER" id="PTHR30413">
    <property type="entry name" value="INNER MEMBRANE TRANSPORT PERMEASE"/>
    <property type="match status" value="1"/>
</dbReference>
<evidence type="ECO:0000256" key="3">
    <source>
        <dbReference type="ARBA" id="ARBA00022448"/>
    </source>
</evidence>
<comment type="similarity">
    <text evidence="2 9">Belongs to the ABC-2 integral membrane protein family.</text>
</comment>
<dbReference type="InterPro" id="IPR013525">
    <property type="entry name" value="ABC2_TM"/>
</dbReference>
<evidence type="ECO:0000256" key="9">
    <source>
        <dbReference type="RuleBase" id="RU361157"/>
    </source>
</evidence>
<dbReference type="EMBL" id="FOGJ01000016">
    <property type="protein sequence ID" value="SES02065.1"/>
    <property type="molecule type" value="Genomic_DNA"/>
</dbReference>
<keyword evidence="8 9" id="KW-0472">Membrane</keyword>
<dbReference type="Pfam" id="PF01061">
    <property type="entry name" value="ABC2_membrane"/>
    <property type="match status" value="1"/>
</dbReference>
<feature type="transmembrane region" description="Helical" evidence="9">
    <location>
        <begin position="172"/>
        <end position="191"/>
    </location>
</feature>
<reference evidence="11 12" key="1">
    <citation type="submission" date="2016-10" db="EMBL/GenBank/DDBJ databases">
        <authorList>
            <person name="de Groot N.N."/>
        </authorList>
    </citation>
    <scope>NUCLEOTIDE SEQUENCE [LARGE SCALE GENOMIC DNA]</scope>
    <source>
        <strain evidence="11 12">AR40</strain>
    </source>
</reference>
<evidence type="ECO:0000313" key="12">
    <source>
        <dbReference type="Proteomes" id="UP000182584"/>
    </source>
</evidence>
<dbReference type="PROSITE" id="PS51012">
    <property type="entry name" value="ABC_TM2"/>
    <property type="match status" value="1"/>
</dbReference>
<proteinExistence type="inferred from homology"/>
<keyword evidence="3 9" id="KW-0813">Transport</keyword>
<feature type="transmembrane region" description="Helical" evidence="9">
    <location>
        <begin position="228"/>
        <end position="247"/>
    </location>
</feature>
<keyword evidence="4 9" id="KW-1003">Cell membrane</keyword>
<organism evidence="11 12">
    <name type="scientific">Butyrivibrio fibrisolvens</name>
    <dbReference type="NCBI Taxonomy" id="831"/>
    <lineage>
        <taxon>Bacteria</taxon>
        <taxon>Bacillati</taxon>
        <taxon>Bacillota</taxon>
        <taxon>Clostridia</taxon>
        <taxon>Lachnospirales</taxon>
        <taxon>Lachnospiraceae</taxon>
        <taxon>Butyrivibrio</taxon>
    </lineage>
</organism>
<evidence type="ECO:0000256" key="8">
    <source>
        <dbReference type="ARBA" id="ARBA00023136"/>
    </source>
</evidence>
<evidence type="ECO:0000256" key="1">
    <source>
        <dbReference type="ARBA" id="ARBA00004429"/>
    </source>
</evidence>
<dbReference type="GO" id="GO:0015920">
    <property type="term" value="P:lipopolysaccharide transport"/>
    <property type="evidence" value="ECO:0007669"/>
    <property type="project" value="TreeGrafter"/>
</dbReference>
<keyword evidence="6 9" id="KW-0812">Transmembrane</keyword>
<dbReference type="InterPro" id="IPR047817">
    <property type="entry name" value="ABC2_TM_bact-type"/>
</dbReference>
<evidence type="ECO:0000256" key="5">
    <source>
        <dbReference type="ARBA" id="ARBA00022519"/>
    </source>
</evidence>
<feature type="domain" description="ABC transmembrane type-2" evidence="10">
    <location>
        <begin position="32"/>
        <end position="250"/>
    </location>
</feature>
<dbReference type="eggNOG" id="COG1682">
    <property type="taxonomic scope" value="Bacteria"/>
</dbReference>
<dbReference type="OrthoDB" id="9786910at2"/>
<evidence type="ECO:0000256" key="7">
    <source>
        <dbReference type="ARBA" id="ARBA00022989"/>
    </source>
</evidence>
<dbReference type="RefSeq" id="WP_027206753.1">
    <property type="nucleotide sequence ID" value="NZ_FOGJ01000016.1"/>
</dbReference>